<dbReference type="SUPFAM" id="SSF51735">
    <property type="entry name" value="NAD(P)-binding Rossmann-fold domains"/>
    <property type="match status" value="1"/>
</dbReference>
<dbReference type="PANTHER" id="PTHR43401:SF2">
    <property type="entry name" value="L-THREONINE 3-DEHYDROGENASE"/>
    <property type="match status" value="1"/>
</dbReference>
<dbReference type="EMBL" id="BARU01031586">
    <property type="protein sequence ID" value="GAH62364.1"/>
    <property type="molecule type" value="Genomic_DNA"/>
</dbReference>
<name>X1I8C7_9ZZZZ</name>
<dbReference type="Gene3D" id="3.90.180.10">
    <property type="entry name" value="Medium-chain alcohol dehydrogenases, catalytic domain"/>
    <property type="match status" value="1"/>
</dbReference>
<dbReference type="InterPro" id="IPR050129">
    <property type="entry name" value="Zn_alcohol_dh"/>
</dbReference>
<comment type="caution">
    <text evidence="3">The sequence shown here is derived from an EMBL/GenBank/DDBJ whole genome shotgun (WGS) entry which is preliminary data.</text>
</comment>
<feature type="domain" description="Alcohol dehydrogenase-like C-terminal" evidence="2">
    <location>
        <begin position="6"/>
        <end position="89"/>
    </location>
</feature>
<reference evidence="3" key="1">
    <citation type="journal article" date="2014" name="Front. Microbiol.">
        <title>High frequency of phylogenetically diverse reductive dehalogenase-homologous genes in deep subseafloor sedimentary metagenomes.</title>
        <authorList>
            <person name="Kawai M."/>
            <person name="Futagami T."/>
            <person name="Toyoda A."/>
            <person name="Takaki Y."/>
            <person name="Nishi S."/>
            <person name="Hori S."/>
            <person name="Arai W."/>
            <person name="Tsubouchi T."/>
            <person name="Morono Y."/>
            <person name="Uchiyama I."/>
            <person name="Ito T."/>
            <person name="Fujiyama A."/>
            <person name="Inagaki F."/>
            <person name="Takami H."/>
        </authorList>
    </citation>
    <scope>NUCLEOTIDE SEQUENCE</scope>
    <source>
        <strain evidence="3">Expedition CK06-06</strain>
    </source>
</reference>
<proteinExistence type="predicted"/>
<dbReference type="PANTHER" id="PTHR43401">
    <property type="entry name" value="L-THREONINE 3-DEHYDROGENASE"/>
    <property type="match status" value="1"/>
</dbReference>
<dbReference type="Gene3D" id="3.40.50.720">
    <property type="entry name" value="NAD(P)-binding Rossmann-like Domain"/>
    <property type="match status" value="1"/>
</dbReference>
<evidence type="ECO:0000259" key="2">
    <source>
        <dbReference type="Pfam" id="PF00107"/>
    </source>
</evidence>
<dbReference type="Pfam" id="PF00107">
    <property type="entry name" value="ADH_zinc_N"/>
    <property type="match status" value="1"/>
</dbReference>
<dbReference type="GO" id="GO:0016491">
    <property type="term" value="F:oxidoreductase activity"/>
    <property type="evidence" value="ECO:0007669"/>
    <property type="project" value="UniProtKB-KW"/>
</dbReference>
<evidence type="ECO:0000313" key="3">
    <source>
        <dbReference type="EMBL" id="GAH62364.1"/>
    </source>
</evidence>
<dbReference type="InterPro" id="IPR036291">
    <property type="entry name" value="NAD(P)-bd_dom_sf"/>
</dbReference>
<sequence>NPLEIDLPKYVAEQTGTAAADAVFEVTGSPDAAEMMTKLVRTRGRIVIVGIFAEPVKIDLHQIQWREIRVIGVRNYGPEDFEAAISLVAAKTLPLDRLISDIRPLEQVQATFEEIEQGANFMKVLLKCSD</sequence>
<evidence type="ECO:0000256" key="1">
    <source>
        <dbReference type="ARBA" id="ARBA00023002"/>
    </source>
</evidence>
<dbReference type="InterPro" id="IPR013149">
    <property type="entry name" value="ADH-like_C"/>
</dbReference>
<dbReference type="AlphaFoldDB" id="X1I8C7"/>
<organism evidence="3">
    <name type="scientific">marine sediment metagenome</name>
    <dbReference type="NCBI Taxonomy" id="412755"/>
    <lineage>
        <taxon>unclassified sequences</taxon>
        <taxon>metagenomes</taxon>
        <taxon>ecological metagenomes</taxon>
    </lineage>
</organism>
<gene>
    <name evidence="3" type="ORF">S03H2_49940</name>
</gene>
<keyword evidence="1" id="KW-0560">Oxidoreductase</keyword>
<accession>X1I8C7</accession>
<protein>
    <recommendedName>
        <fullName evidence="2">Alcohol dehydrogenase-like C-terminal domain-containing protein</fullName>
    </recommendedName>
</protein>
<feature type="non-terminal residue" evidence="3">
    <location>
        <position position="1"/>
    </location>
</feature>